<accession>A0AAV1LF01</accession>
<protein>
    <recommendedName>
        <fullName evidence="1">RNA-directed DNA polymerase</fullName>
        <ecNumber evidence="1">2.7.7.49</ecNumber>
    </recommendedName>
</protein>
<dbReference type="SUPFAM" id="SSF53098">
    <property type="entry name" value="Ribonuclease H-like"/>
    <property type="match status" value="1"/>
</dbReference>
<dbReference type="SUPFAM" id="SSF56672">
    <property type="entry name" value="DNA/RNA polymerases"/>
    <property type="match status" value="1"/>
</dbReference>
<dbReference type="PROSITE" id="PS50878">
    <property type="entry name" value="RT_POL"/>
    <property type="match status" value="1"/>
</dbReference>
<dbReference type="Gene3D" id="3.10.20.370">
    <property type="match status" value="1"/>
</dbReference>
<reference evidence="12 13" key="1">
    <citation type="submission" date="2023-11" db="EMBL/GenBank/DDBJ databases">
        <authorList>
            <person name="Hedman E."/>
            <person name="Englund M."/>
            <person name="Stromberg M."/>
            <person name="Nyberg Akerstrom W."/>
            <person name="Nylinder S."/>
            <person name="Jareborg N."/>
            <person name="Kallberg Y."/>
            <person name="Kronander E."/>
        </authorList>
    </citation>
    <scope>NUCLEOTIDE SEQUENCE [LARGE SCALE GENOMIC DNA]</scope>
</reference>
<evidence type="ECO:0000259" key="11">
    <source>
        <dbReference type="PROSITE" id="PS50994"/>
    </source>
</evidence>
<dbReference type="InterPro" id="IPR041373">
    <property type="entry name" value="RT_RNaseH"/>
</dbReference>
<dbReference type="PROSITE" id="PS50994">
    <property type="entry name" value="INTEGRASE"/>
    <property type="match status" value="1"/>
</dbReference>
<dbReference type="InterPro" id="IPR021109">
    <property type="entry name" value="Peptidase_aspartic_dom_sf"/>
</dbReference>
<dbReference type="FunFam" id="3.10.20.370:FF:000001">
    <property type="entry name" value="Retrovirus-related Pol polyprotein from transposon 17.6-like protein"/>
    <property type="match status" value="1"/>
</dbReference>
<dbReference type="Pfam" id="PF17917">
    <property type="entry name" value="RT_RNaseH"/>
    <property type="match status" value="1"/>
</dbReference>
<dbReference type="FunFam" id="3.10.10.10:FF:000007">
    <property type="entry name" value="Retrovirus-related Pol polyprotein from transposon 17.6-like Protein"/>
    <property type="match status" value="1"/>
</dbReference>
<feature type="region of interest" description="Disordered" evidence="9">
    <location>
        <begin position="1216"/>
        <end position="1244"/>
    </location>
</feature>
<evidence type="ECO:0000259" key="10">
    <source>
        <dbReference type="PROSITE" id="PS50878"/>
    </source>
</evidence>
<dbReference type="Pfam" id="PF00665">
    <property type="entry name" value="rve"/>
    <property type="match status" value="1"/>
</dbReference>
<feature type="domain" description="Integrase catalytic" evidence="11">
    <location>
        <begin position="960"/>
        <end position="1113"/>
    </location>
</feature>
<dbReference type="InterPro" id="IPR041588">
    <property type="entry name" value="Integrase_H2C2"/>
</dbReference>
<dbReference type="AlphaFoldDB" id="A0AAV1LF01"/>
<keyword evidence="6" id="KW-0255">Endonuclease</keyword>
<keyword evidence="8" id="KW-0695">RNA-directed DNA polymerase</keyword>
<dbReference type="FunFam" id="3.30.70.270:FF:000026">
    <property type="entry name" value="Transposon Ty3-G Gag-Pol polyprotein"/>
    <property type="match status" value="1"/>
</dbReference>
<dbReference type="GO" id="GO:0006508">
    <property type="term" value="P:proteolysis"/>
    <property type="evidence" value="ECO:0007669"/>
    <property type="project" value="UniProtKB-KW"/>
</dbReference>
<dbReference type="Gene3D" id="2.40.70.10">
    <property type="entry name" value="Acid Proteases"/>
    <property type="match status" value="1"/>
</dbReference>
<keyword evidence="13" id="KW-1185">Reference proteome</keyword>
<dbReference type="PANTHER" id="PTHR37984:SF5">
    <property type="entry name" value="PROTEIN NYNRIN-LIKE"/>
    <property type="match status" value="1"/>
</dbReference>
<dbReference type="InterPro" id="IPR001584">
    <property type="entry name" value="Integrase_cat-core"/>
</dbReference>
<dbReference type="Gene3D" id="3.30.420.10">
    <property type="entry name" value="Ribonuclease H-like superfamily/Ribonuclease H"/>
    <property type="match status" value="1"/>
</dbReference>
<evidence type="ECO:0000256" key="5">
    <source>
        <dbReference type="ARBA" id="ARBA00022722"/>
    </source>
</evidence>
<feature type="domain" description="Reverse transcriptase" evidence="10">
    <location>
        <begin position="283"/>
        <end position="467"/>
    </location>
</feature>
<keyword evidence="4" id="KW-0548">Nucleotidyltransferase</keyword>
<comment type="caution">
    <text evidence="12">The sequence shown here is derived from an EMBL/GenBank/DDBJ whole genome shotgun (WGS) entry which is preliminary data.</text>
</comment>
<evidence type="ECO:0000256" key="7">
    <source>
        <dbReference type="ARBA" id="ARBA00022801"/>
    </source>
</evidence>
<dbReference type="GO" id="GO:0003676">
    <property type="term" value="F:nucleic acid binding"/>
    <property type="evidence" value="ECO:0007669"/>
    <property type="project" value="InterPro"/>
</dbReference>
<dbReference type="Gene3D" id="3.30.70.270">
    <property type="match status" value="2"/>
</dbReference>
<evidence type="ECO:0000313" key="12">
    <source>
        <dbReference type="EMBL" id="CAK1593440.1"/>
    </source>
</evidence>
<dbReference type="EMBL" id="CAVLGL010000088">
    <property type="protein sequence ID" value="CAK1593440.1"/>
    <property type="molecule type" value="Genomic_DNA"/>
</dbReference>
<dbReference type="InterPro" id="IPR043128">
    <property type="entry name" value="Rev_trsase/Diguanyl_cyclase"/>
</dbReference>
<name>A0AAV1LF01_9NEOP</name>
<dbReference type="CDD" id="cd09274">
    <property type="entry name" value="RNase_HI_RT_Ty3"/>
    <property type="match status" value="1"/>
</dbReference>
<dbReference type="GO" id="GO:0015074">
    <property type="term" value="P:DNA integration"/>
    <property type="evidence" value="ECO:0007669"/>
    <property type="project" value="InterPro"/>
</dbReference>
<dbReference type="InterPro" id="IPR050951">
    <property type="entry name" value="Retrovirus_Pol_polyprotein"/>
</dbReference>
<evidence type="ECO:0000256" key="4">
    <source>
        <dbReference type="ARBA" id="ARBA00022695"/>
    </source>
</evidence>
<keyword evidence="3" id="KW-0808">Transferase</keyword>
<dbReference type="Gene3D" id="3.10.10.10">
    <property type="entry name" value="HIV Type 1 Reverse Transcriptase, subunit A, domain 1"/>
    <property type="match status" value="1"/>
</dbReference>
<evidence type="ECO:0000313" key="13">
    <source>
        <dbReference type="Proteomes" id="UP001314205"/>
    </source>
</evidence>
<dbReference type="Proteomes" id="UP001314205">
    <property type="component" value="Unassembled WGS sequence"/>
</dbReference>
<dbReference type="GO" id="GO:0003964">
    <property type="term" value="F:RNA-directed DNA polymerase activity"/>
    <property type="evidence" value="ECO:0007669"/>
    <property type="project" value="UniProtKB-KW"/>
</dbReference>
<keyword evidence="2" id="KW-0645">Protease</keyword>
<dbReference type="EC" id="2.7.7.49" evidence="1"/>
<evidence type="ECO:0000256" key="3">
    <source>
        <dbReference type="ARBA" id="ARBA00022679"/>
    </source>
</evidence>
<keyword evidence="5" id="KW-0540">Nuclease</keyword>
<dbReference type="Gene3D" id="1.10.340.70">
    <property type="match status" value="1"/>
</dbReference>
<dbReference type="InterPro" id="IPR043502">
    <property type="entry name" value="DNA/RNA_pol_sf"/>
</dbReference>
<dbReference type="GO" id="GO:0004519">
    <property type="term" value="F:endonuclease activity"/>
    <property type="evidence" value="ECO:0007669"/>
    <property type="project" value="UniProtKB-KW"/>
</dbReference>
<gene>
    <name evidence="12" type="ORF">PARMNEM_LOCUS13218</name>
</gene>
<dbReference type="GO" id="GO:0008233">
    <property type="term" value="F:peptidase activity"/>
    <property type="evidence" value="ECO:0007669"/>
    <property type="project" value="UniProtKB-KW"/>
</dbReference>
<evidence type="ECO:0000256" key="1">
    <source>
        <dbReference type="ARBA" id="ARBA00012493"/>
    </source>
</evidence>
<dbReference type="InterPro" id="IPR012337">
    <property type="entry name" value="RNaseH-like_sf"/>
</dbReference>
<evidence type="ECO:0000256" key="8">
    <source>
        <dbReference type="ARBA" id="ARBA00022918"/>
    </source>
</evidence>
<sequence length="1244" mass="144276">MVDTGSTRSFISPRKAYQHFYQYITHEPFEVVSTHASSRHDEVIEIPLPPTFKSSDFHKFYLYDVDSRYDGLIGNDLLKQLDTIIDLKDLVLKTKTTCIPIVNNNLNYVITLPPRSERRVKLPTDQCSGEAIINYKEFVSGVRMPSALVNCVNGYAATVIQNVLDKEMILTVTRPFTVTKYDMTTQCDINVTSTYSDLEIDKVLEDNLLKLRLNHTNDEERDKIFRLCQEFKDIFYCDKLPLTFANEIKHKIRTKNEDPIYVRPYRQAPMQVDEINRQVDKLLKDNVIQESHSPWNAPVHLVPKKMDASGEIKFRMVIDYRRLNDITIDDKYPLPNITDLFDKLGKSSYFSTIDLASGYHQIEIEEQDRQKTAFSTQNGHYEFLRMPFGLKTAPATFQRTMDSVLRGLQGIHCMVYLDDIIVFSTSLEEHIQKLRTIFDRIRATNLKVQLDKSEFLRKEVLYLGHTITKEGLRPNTDKINAVLNFPIPKTTTEIKSFLGLVGYYRRFIKDFAKITQPLTACLKKRNKITIDEKYINAFEKCKEILTSVPLLQYPDFDKTFILTTDASNIALGAVLSQGPIGSDRPVAYASRTLSDTESRYSTIERELLAVIWAVKHFRPYLYGRKFVIYTDHRPLVWLYSLKEPNSKLTRWRLRLQEYDFEIIYKNGKQNTNADALSRIKVNALNSDDEGHSMDVNFDSKEYKLREHLKDVVKEIEKLNTQNKRHNDTTSIVTISDSSTVSASPMSLSDTISICSSEKVSEYPIRSPSESSKSQTVHSAVELESNGIPILHEAIDTKPNQILIFSWFKNEYQVKDISREKQKVLEVFLPLDNSELIKEFLKKYIRPKIKYFIYFERKEHRRQFSNIIIHLFKKDMVQFYECTERVIFVEDEKEQRAIVIKYHEGKTCHRGIKETLVRIRRNYYWDNLQETVSAIINSCTACKKMKYDRKPIKPILQLTQTQDAPFQEIFIDLFNIEGKHYLTLIDAFSKLGQAIEIANRSTPEVVRALMKYFSFYGIPKKISSDPGSEFNNELIKEFLSFYKIEQHIGTPNSPSSMGIIERFHSTIIEVYRLAKYERKPTDAASVMTYSVLAYNNTIHSVTELTPFEVVFGHTDTGSPFNTEFDKQYLQHLVRDHAKRTKFLYKYLAENMVAIKEKIRKKKGGEDEMVFQCGKTIFAKDTNKRKSKDKPRYVKAKVVGKVERNIVPIQIGERKTKAPIKNIKRPPQVVHTDDCEADPGPSSAVT</sequence>
<evidence type="ECO:0000256" key="2">
    <source>
        <dbReference type="ARBA" id="ARBA00022670"/>
    </source>
</evidence>
<proteinExistence type="predicted"/>
<evidence type="ECO:0000256" key="6">
    <source>
        <dbReference type="ARBA" id="ARBA00022759"/>
    </source>
</evidence>
<dbReference type="Pfam" id="PF17921">
    <property type="entry name" value="Integrase_H2C2"/>
    <property type="match status" value="1"/>
</dbReference>
<evidence type="ECO:0000256" key="9">
    <source>
        <dbReference type="SAM" id="MobiDB-lite"/>
    </source>
</evidence>
<dbReference type="InterPro" id="IPR000477">
    <property type="entry name" value="RT_dom"/>
</dbReference>
<dbReference type="PANTHER" id="PTHR37984">
    <property type="entry name" value="PROTEIN CBG26694"/>
    <property type="match status" value="1"/>
</dbReference>
<dbReference type="CDD" id="cd01647">
    <property type="entry name" value="RT_LTR"/>
    <property type="match status" value="1"/>
</dbReference>
<dbReference type="GO" id="GO:0042575">
    <property type="term" value="C:DNA polymerase complex"/>
    <property type="evidence" value="ECO:0007669"/>
    <property type="project" value="UniProtKB-ARBA"/>
</dbReference>
<dbReference type="Pfam" id="PF00078">
    <property type="entry name" value="RVT_1"/>
    <property type="match status" value="1"/>
</dbReference>
<keyword evidence="7" id="KW-0378">Hydrolase</keyword>
<dbReference type="InterPro" id="IPR036397">
    <property type="entry name" value="RNaseH_sf"/>
</dbReference>
<organism evidence="12 13">
    <name type="scientific">Parnassius mnemosyne</name>
    <name type="common">clouded apollo</name>
    <dbReference type="NCBI Taxonomy" id="213953"/>
    <lineage>
        <taxon>Eukaryota</taxon>
        <taxon>Metazoa</taxon>
        <taxon>Ecdysozoa</taxon>
        <taxon>Arthropoda</taxon>
        <taxon>Hexapoda</taxon>
        <taxon>Insecta</taxon>
        <taxon>Pterygota</taxon>
        <taxon>Neoptera</taxon>
        <taxon>Endopterygota</taxon>
        <taxon>Lepidoptera</taxon>
        <taxon>Glossata</taxon>
        <taxon>Ditrysia</taxon>
        <taxon>Papilionoidea</taxon>
        <taxon>Papilionidae</taxon>
        <taxon>Parnassiinae</taxon>
        <taxon>Parnassini</taxon>
        <taxon>Parnassius</taxon>
        <taxon>Driopa</taxon>
    </lineage>
</organism>